<evidence type="ECO:0000313" key="1">
    <source>
        <dbReference type="EMBL" id="AEI89199.1"/>
    </source>
</evidence>
<dbReference type="Proteomes" id="UP000006639">
    <property type="component" value="Chromosome"/>
</dbReference>
<protein>
    <submittedName>
        <fullName evidence="1">Uncharacterized protein</fullName>
    </submittedName>
</protein>
<dbReference type="RefSeq" id="WP_013951398.1">
    <property type="nucleotide sequence ID" value="NC_015722.1"/>
</dbReference>
<organism evidence="1 2">
    <name type="scientific">Midichloria mitochondrii (strain IricVA)</name>
    <dbReference type="NCBI Taxonomy" id="696127"/>
    <lineage>
        <taxon>Bacteria</taxon>
        <taxon>Pseudomonadati</taxon>
        <taxon>Pseudomonadota</taxon>
        <taxon>Alphaproteobacteria</taxon>
        <taxon>Rickettsiales</taxon>
        <taxon>Candidatus Midichloriaceae</taxon>
        <taxon>Candidatus Midichloria</taxon>
    </lineage>
</organism>
<accession>F7XX00</accession>
<dbReference type="STRING" id="696127.midi_00915"/>
<evidence type="ECO:0000313" key="2">
    <source>
        <dbReference type="Proteomes" id="UP000006639"/>
    </source>
</evidence>
<gene>
    <name evidence="1" type="ordered locus">midi_00915</name>
</gene>
<sequence>MACQSSEPFQVKTKVLDPTDIVWAPCLAKDIVMCIRDLSDEVKDNSNPFISSSVAFKEAYLPREKYISATPIRGKQLISIIHEVLLFSKTGGASGKLYPAHIYVVSDPAPSTQNYDLISTQNSQ</sequence>
<dbReference type="AlphaFoldDB" id="F7XX00"/>
<reference evidence="1 2" key="1">
    <citation type="journal article" date="2011" name="Mol. Biol. Evol.">
        <title>Phylogenomic evidence for the presence of a flagellum and cbb3 oxidase in the free-living mitochondrial ancestor.</title>
        <authorList>
            <person name="Sassera D."/>
            <person name="Lo N."/>
            <person name="Epis S."/>
            <person name="D'Auria G."/>
            <person name="Montagna M."/>
            <person name="Comandatore F."/>
            <person name="Horner D."/>
            <person name="Pereto J."/>
            <person name="Luciano A.M."/>
            <person name="Franciosi F."/>
            <person name="Ferri E."/>
            <person name="Crotti E."/>
            <person name="Bazzocchi C."/>
            <person name="Daffonchio D."/>
            <person name="Sacchi L."/>
            <person name="Moya A."/>
            <person name="Latorre A."/>
            <person name="Bandi C."/>
        </authorList>
    </citation>
    <scope>NUCLEOTIDE SEQUENCE [LARGE SCALE GENOMIC DNA]</scope>
    <source>
        <strain evidence="1 2">IricVA</strain>
    </source>
</reference>
<proteinExistence type="predicted"/>
<dbReference type="HOGENOM" id="CLU_2001274_0_0_5"/>
<name>F7XX00_MIDMI</name>
<dbReference type="EMBL" id="CP002130">
    <property type="protein sequence ID" value="AEI89199.1"/>
    <property type="molecule type" value="Genomic_DNA"/>
</dbReference>
<keyword evidence="2" id="KW-1185">Reference proteome</keyword>
<dbReference type="KEGG" id="mmn:midi_00915"/>